<evidence type="ECO:0000313" key="2">
    <source>
        <dbReference type="EMBL" id="NDP48993.1"/>
    </source>
</evidence>
<dbReference type="InterPro" id="IPR000396">
    <property type="entry name" value="Pdiesterase2"/>
</dbReference>
<dbReference type="SMART" id="SM00849">
    <property type="entry name" value="Lactamase_B"/>
    <property type="match status" value="1"/>
</dbReference>
<reference evidence="2 3" key="1">
    <citation type="submission" date="2019-09" db="EMBL/GenBank/DDBJ databases">
        <title>H2 Metabolism Revealed by Metagenomic Analysis in Subglacial Sediment of East Antarctica.</title>
        <authorList>
            <person name="Yang Z."/>
            <person name="Zhang Y."/>
            <person name="Lv Y."/>
            <person name="Yan W."/>
            <person name="Xiao X."/>
            <person name="Sun B."/>
            <person name="Ma H."/>
        </authorList>
    </citation>
    <scope>NUCLEOTIDE SEQUENCE [LARGE SCALE GENOMIC DNA]</scope>
    <source>
        <strain evidence="2">Bin2_2</strain>
    </source>
</reference>
<comment type="caution">
    <text evidence="2">The sequence shown here is derived from an EMBL/GenBank/DDBJ whole genome shotgun (WGS) entry which is preliminary data.</text>
</comment>
<dbReference type="Gene3D" id="3.60.15.10">
    <property type="entry name" value="Ribonuclease Z/Hydroxyacylglutathione hydrolase-like"/>
    <property type="match status" value="1"/>
</dbReference>
<gene>
    <name evidence="2" type="ORF">GZ085_11545</name>
</gene>
<dbReference type="AlphaFoldDB" id="A0A7C9P956"/>
<proteinExistence type="predicted"/>
<sequence>MKLTILGCSGGIGSGRHTTCFKVDDDILIDAGTGITTLSLEQLLAIDHVVVTHAHLDHVLGLPLLLDAVGEKRTTPIIVHALPEVIKSLSDHMFNWHLWPDFREIPSAEAPWLRFDPLQMSERLTLDGRSFTPLPVNHVVPACGIQISGAGGSLVFSGDTTSSEAFVEALNAIPNLRHLIIETSFENALADIAQASKHHWPDSLAEFLQELRVRPTVWITHLKPGNEAAIMDELQAAAPDWTLTALQQGQVITL</sequence>
<feature type="domain" description="Metallo-beta-lactamase" evidence="1">
    <location>
        <begin position="17"/>
        <end position="221"/>
    </location>
</feature>
<dbReference type="EMBL" id="JAAFGW010000191">
    <property type="protein sequence ID" value="NDP48993.1"/>
    <property type="molecule type" value="Genomic_DNA"/>
</dbReference>
<dbReference type="GO" id="GO:0004115">
    <property type="term" value="F:3',5'-cyclic-AMP phosphodiesterase activity"/>
    <property type="evidence" value="ECO:0007669"/>
    <property type="project" value="InterPro"/>
</dbReference>
<dbReference type="CDD" id="cd07735">
    <property type="entry name" value="class_II_PDE_MBL-fold"/>
    <property type="match status" value="1"/>
</dbReference>
<organism evidence="2 3">
    <name type="scientific">Sulfuriferula multivorans</name>
    <dbReference type="NCBI Taxonomy" id="1559896"/>
    <lineage>
        <taxon>Bacteria</taxon>
        <taxon>Pseudomonadati</taxon>
        <taxon>Pseudomonadota</taxon>
        <taxon>Betaproteobacteria</taxon>
        <taxon>Nitrosomonadales</taxon>
        <taxon>Sulfuricellaceae</taxon>
        <taxon>Sulfuriferula</taxon>
    </lineage>
</organism>
<evidence type="ECO:0000313" key="3">
    <source>
        <dbReference type="Proteomes" id="UP000483432"/>
    </source>
</evidence>
<dbReference type="PRINTS" id="PR00388">
    <property type="entry name" value="PDIESTERASE2"/>
</dbReference>
<name>A0A7C9P956_9PROT</name>
<dbReference type="Pfam" id="PF12706">
    <property type="entry name" value="Lactamase_B_2"/>
    <property type="match status" value="1"/>
</dbReference>
<dbReference type="InterPro" id="IPR036866">
    <property type="entry name" value="RibonucZ/Hydroxyglut_hydro"/>
</dbReference>
<dbReference type="SUPFAM" id="SSF56281">
    <property type="entry name" value="Metallo-hydrolase/oxidoreductase"/>
    <property type="match status" value="1"/>
</dbReference>
<dbReference type="PANTHER" id="PTHR42663">
    <property type="entry name" value="HYDROLASE C777.06C-RELATED-RELATED"/>
    <property type="match status" value="1"/>
</dbReference>
<dbReference type="PANTHER" id="PTHR42663:SF6">
    <property type="entry name" value="HYDROLASE C777.06C-RELATED"/>
    <property type="match status" value="1"/>
</dbReference>
<evidence type="ECO:0000259" key="1">
    <source>
        <dbReference type="SMART" id="SM00849"/>
    </source>
</evidence>
<protein>
    <submittedName>
        <fullName evidence="2">3',5'-cyclic-nucleotide phosphodiesterase</fullName>
    </submittedName>
</protein>
<dbReference type="GO" id="GO:0006198">
    <property type="term" value="P:cAMP catabolic process"/>
    <property type="evidence" value="ECO:0007669"/>
    <property type="project" value="InterPro"/>
</dbReference>
<accession>A0A7C9P956</accession>
<dbReference type="InterPro" id="IPR001279">
    <property type="entry name" value="Metallo-B-lactamas"/>
</dbReference>
<dbReference type="Proteomes" id="UP000483432">
    <property type="component" value="Unassembled WGS sequence"/>
</dbReference>